<dbReference type="PROSITE" id="PS00122">
    <property type="entry name" value="CARBOXYLESTERASE_B_1"/>
    <property type="match status" value="1"/>
</dbReference>
<comment type="caution">
    <text evidence="5">The sequence shown here is derived from an EMBL/GenBank/DDBJ whole genome shotgun (WGS) entry which is preliminary data.</text>
</comment>
<dbReference type="InterPro" id="IPR019826">
    <property type="entry name" value="Carboxylesterase_B_AS"/>
</dbReference>
<dbReference type="GO" id="GO:0016787">
    <property type="term" value="F:hydrolase activity"/>
    <property type="evidence" value="ECO:0007669"/>
    <property type="project" value="UniProtKB-KW"/>
</dbReference>
<keyword evidence="6" id="KW-1185">Reference proteome</keyword>
<gene>
    <name evidence="5" type="ORF">CLV83_3561</name>
</gene>
<dbReference type="PROSITE" id="PS00941">
    <property type="entry name" value="CARBOXYLESTERASE_B_2"/>
    <property type="match status" value="1"/>
</dbReference>
<keyword evidence="3" id="KW-0732">Signal</keyword>
<dbReference type="InterPro" id="IPR002018">
    <property type="entry name" value="CarbesteraseB"/>
</dbReference>
<feature type="chain" id="PRO_5021043896" description="Carboxylic ester hydrolase" evidence="3">
    <location>
        <begin position="27"/>
        <end position="533"/>
    </location>
</feature>
<feature type="domain" description="Carboxylesterase type B" evidence="4">
    <location>
        <begin position="28"/>
        <end position="529"/>
    </location>
</feature>
<evidence type="ECO:0000256" key="2">
    <source>
        <dbReference type="ARBA" id="ARBA00022801"/>
    </source>
</evidence>
<accession>A0A4V2PD81</accession>
<evidence type="ECO:0000313" key="5">
    <source>
        <dbReference type="EMBL" id="TCK04146.1"/>
    </source>
</evidence>
<protein>
    <recommendedName>
        <fullName evidence="3">Carboxylic ester hydrolase</fullName>
        <ecNumber evidence="3">3.1.1.-</ecNumber>
    </recommendedName>
</protein>
<evidence type="ECO:0000313" key="6">
    <source>
        <dbReference type="Proteomes" id="UP000294546"/>
    </source>
</evidence>
<dbReference type="Pfam" id="PF00135">
    <property type="entry name" value="COesterase"/>
    <property type="match status" value="1"/>
</dbReference>
<evidence type="ECO:0000256" key="3">
    <source>
        <dbReference type="RuleBase" id="RU361235"/>
    </source>
</evidence>
<reference evidence="5 6" key="1">
    <citation type="submission" date="2019-03" db="EMBL/GenBank/DDBJ databases">
        <title>Genomic Encyclopedia of Archaeal and Bacterial Type Strains, Phase II (KMG-II): from individual species to whole genera.</title>
        <authorList>
            <person name="Goeker M."/>
        </authorList>
    </citation>
    <scope>NUCLEOTIDE SEQUENCE [LARGE SCALE GENOMIC DNA]</scope>
    <source>
        <strain evidence="5 6">DSM 27697</strain>
    </source>
</reference>
<dbReference type="InterPro" id="IPR050309">
    <property type="entry name" value="Type-B_Carboxylest/Lipase"/>
</dbReference>
<dbReference type="AlphaFoldDB" id="A0A4V2PD81"/>
<proteinExistence type="inferred from homology"/>
<organism evidence="5 6">
    <name type="scientific">Marinobacterium mangrovicola</name>
    <dbReference type="NCBI Taxonomy" id="1476959"/>
    <lineage>
        <taxon>Bacteria</taxon>
        <taxon>Pseudomonadati</taxon>
        <taxon>Pseudomonadota</taxon>
        <taxon>Gammaproteobacteria</taxon>
        <taxon>Oceanospirillales</taxon>
        <taxon>Oceanospirillaceae</taxon>
        <taxon>Marinobacterium</taxon>
    </lineage>
</organism>
<evidence type="ECO:0000259" key="4">
    <source>
        <dbReference type="Pfam" id="PF00135"/>
    </source>
</evidence>
<dbReference type="InterPro" id="IPR019819">
    <property type="entry name" value="Carboxylesterase_B_CS"/>
</dbReference>
<dbReference type="SUPFAM" id="SSF53474">
    <property type="entry name" value="alpha/beta-Hydrolases"/>
    <property type="match status" value="1"/>
</dbReference>
<dbReference type="EMBL" id="SMFU01000011">
    <property type="protein sequence ID" value="TCK04146.1"/>
    <property type="molecule type" value="Genomic_DNA"/>
</dbReference>
<comment type="similarity">
    <text evidence="1 3">Belongs to the type-B carboxylesterase/lipase family.</text>
</comment>
<dbReference type="RefSeq" id="WP_132295566.1">
    <property type="nucleotide sequence ID" value="NZ_SMFU01000011.1"/>
</dbReference>
<dbReference type="EC" id="3.1.1.-" evidence="3"/>
<sequence length="533" mass="57884">MRPLSSHLPVLPLALAFTLGMNTAQAATQVHAPAGNFTGKAVDKTIQYQGIPFAKPPVGELRWAAPEPVEYLDDYQATRFQSICTQPGSMFGGSLESVRGSEDCLYLNVYVPRIKEKGEDKLESLPVMVWIHGGGFVTGSSDQFDPTRLTENQQVISVSMNYRMGPLGYLSHPQLGDASGNFGSLDQQLAMQWVKDNIESFGGDPDNITIFGESAGGMSVGTQMLMPSSRGLFQKAILQSGPFLSGSLLKKREQADAQGETYAKNSACPENSAETLSCLRALPADKAVITSGSANGVQISEWGPTYETPLVPKTAMDALASGDFNQVPVINGSNSDEGNLFAYYFAKGGMAKDYASLKSMLEFQYGPAKAAEILEAYPWSHFPSAASLYGRIMTDSMFACQAYTTSKMLADQVPVYAYEFSDQDAPILLPPSNAISQFGAYHAADIVYVFQTDFDLAKPEQLTPEQQALADQFQRYWANFARTGTPNSANDPHWKQASSEGLTYMDLNSSGVSNRAGQAFSQAHRCELWSSLR</sequence>
<dbReference type="InterPro" id="IPR029058">
    <property type="entry name" value="AB_hydrolase_fold"/>
</dbReference>
<dbReference type="OrthoDB" id="9775851at2"/>
<name>A0A4V2PD81_9GAMM</name>
<dbReference type="Gene3D" id="3.40.50.1820">
    <property type="entry name" value="alpha/beta hydrolase"/>
    <property type="match status" value="1"/>
</dbReference>
<feature type="signal peptide" evidence="3">
    <location>
        <begin position="1"/>
        <end position="26"/>
    </location>
</feature>
<dbReference type="PANTHER" id="PTHR11559">
    <property type="entry name" value="CARBOXYLESTERASE"/>
    <property type="match status" value="1"/>
</dbReference>
<evidence type="ECO:0000256" key="1">
    <source>
        <dbReference type="ARBA" id="ARBA00005964"/>
    </source>
</evidence>
<keyword evidence="2 3" id="KW-0378">Hydrolase</keyword>
<dbReference type="Proteomes" id="UP000294546">
    <property type="component" value="Unassembled WGS sequence"/>
</dbReference>